<gene>
    <name evidence="1" type="ORF">WAX74_20160</name>
</gene>
<reference evidence="1 2" key="1">
    <citation type="submission" date="2024-01" db="EMBL/GenBank/DDBJ databases">
        <title>Seven novel Bacillus-like species.</title>
        <authorList>
            <person name="Liu G."/>
        </authorList>
    </citation>
    <scope>NUCLEOTIDE SEQUENCE [LARGE SCALE GENOMIC DNA]</scope>
    <source>
        <strain evidence="1 2">FJAT-51614</strain>
    </source>
</reference>
<proteinExistence type="predicted"/>
<dbReference type="Proteomes" id="UP001364890">
    <property type="component" value="Unassembled WGS sequence"/>
</dbReference>
<keyword evidence="2" id="KW-1185">Reference proteome</keyword>
<evidence type="ECO:0008006" key="3">
    <source>
        <dbReference type="Google" id="ProtNLM"/>
    </source>
</evidence>
<accession>A0ABU8FA87</accession>
<name>A0ABU8FA87_9BACI</name>
<sequence length="141" mass="15879">MNSNPELETNQEEIPDDTLSKIIMPKYSTIPFEVKQVQITPLQTSVSVKGSMLIDIAFKGEKDILHVTNLFIKENPTLATKETVELNNGIEAQWDGQGNGKVLSWHDGKENVVIYLRIPSPMGEENDYTIKDFLKMANSIE</sequence>
<comment type="caution">
    <text evidence="1">The sequence shown here is derived from an EMBL/GenBank/DDBJ whole genome shotgun (WGS) entry which is preliminary data.</text>
</comment>
<evidence type="ECO:0000313" key="2">
    <source>
        <dbReference type="Proteomes" id="UP001364890"/>
    </source>
</evidence>
<organism evidence="1 2">
    <name type="scientific">Psychrobacillus mangrovi</name>
    <dbReference type="NCBI Taxonomy" id="3117745"/>
    <lineage>
        <taxon>Bacteria</taxon>
        <taxon>Bacillati</taxon>
        <taxon>Bacillota</taxon>
        <taxon>Bacilli</taxon>
        <taxon>Bacillales</taxon>
        <taxon>Bacillaceae</taxon>
        <taxon>Psychrobacillus</taxon>
    </lineage>
</organism>
<dbReference type="EMBL" id="JBAWSY010000033">
    <property type="protein sequence ID" value="MEI4771918.1"/>
    <property type="molecule type" value="Genomic_DNA"/>
</dbReference>
<evidence type="ECO:0000313" key="1">
    <source>
        <dbReference type="EMBL" id="MEI4771918.1"/>
    </source>
</evidence>
<protein>
    <recommendedName>
        <fullName evidence="3">DUF4367 domain-containing protein</fullName>
    </recommendedName>
</protein>